<feature type="transmembrane region" description="Helical" evidence="7">
    <location>
        <begin position="469"/>
        <end position="489"/>
    </location>
</feature>
<feature type="transmembrane region" description="Helical" evidence="7">
    <location>
        <begin position="550"/>
        <end position="571"/>
    </location>
</feature>
<dbReference type="InterPro" id="IPR008457">
    <property type="entry name" value="Cu-R_CopD_dom"/>
</dbReference>
<sequence>MPTAAEPTPSSASPRAPSASPPPAEPGAARPWARAGLVTAPVLAALATLAGLGLTGELAGQQLLDPGPVVRYGLPVVRAVHDLCAAGTIGLLVVAVTMLPDDGQDRFALRGLRGRVVRWGGLAACAWGASIVAMEVLTCSDITGIPLDQPGFGRQLVFFAGQIELGQIYLVTLAVVLLCAYLALFAGRLTTAAWATVASLAALAPLALGGHASGSNDHMNAVNSLAAHLVGVTVWVGGAAALLMLVLPGMTGSVGPLRLDRIAARFSVVAAWCFAAVALSGLDSAWLRVGGLRGLDTRYGVLVLTKTGALFALGLAGWMHRRVTLPRLQRDPGAVRPFVRLLAAELAVMGLATGAAVALSRSAPPVPQSVAAGPHAAYRALVGFAPPPPMSATTVFTEWYVDWLLLAISAALAGVYLTWAARLRRRGDAWPWWRTTAWAVGCLLLAWLTSGGPTVYGMTSFSGHMLMHMMLMLGVPPLLVVGAPVTLALRAVPARADSSAGPREWLLTVVHSRLNQLLSHPAVAGLLFSGSLVVFYSTRLFPLAMATHTGHMLMTAHFLVVGYLFAWSLIGTDPGAQRSGYPLKLLVLIMTMAVHAFFSVVLMSSSTVLAAGWWRELGITDTAALLHDQHTGAAIAWATGDIPTPLLALAVAVLWARESEREARRFDRQADRDGDAALKDYNARLAALAARAGGRPGERREA</sequence>
<keyword evidence="2" id="KW-1003">Cell membrane</keyword>
<feature type="transmembrane region" description="Helical" evidence="7">
    <location>
        <begin position="431"/>
        <end position="449"/>
    </location>
</feature>
<evidence type="ECO:0000256" key="2">
    <source>
        <dbReference type="ARBA" id="ARBA00022475"/>
    </source>
</evidence>
<feature type="transmembrane region" description="Helical" evidence="7">
    <location>
        <begin position="192"/>
        <end position="213"/>
    </location>
</feature>
<feature type="transmembrane region" description="Helical" evidence="7">
    <location>
        <begin position="399"/>
        <end position="419"/>
    </location>
</feature>
<comment type="caution">
    <text evidence="9">The sequence shown here is derived from an EMBL/GenBank/DDBJ whole genome shotgun (WGS) entry which is preliminary data.</text>
</comment>
<evidence type="ECO:0000259" key="8">
    <source>
        <dbReference type="Pfam" id="PF05425"/>
    </source>
</evidence>
<dbReference type="PANTHER" id="PTHR34820">
    <property type="entry name" value="INNER MEMBRANE PROTEIN YEBZ"/>
    <property type="match status" value="1"/>
</dbReference>
<dbReference type="InterPro" id="IPR019108">
    <property type="entry name" value="Caa3_assmbl_CtaG-rel"/>
</dbReference>
<keyword evidence="10" id="KW-1185">Reference proteome</keyword>
<dbReference type="Proteomes" id="UP001612915">
    <property type="component" value="Unassembled WGS sequence"/>
</dbReference>
<dbReference type="PANTHER" id="PTHR34820:SF4">
    <property type="entry name" value="INNER MEMBRANE PROTEIN YEBZ"/>
    <property type="match status" value="1"/>
</dbReference>
<feature type="transmembrane region" description="Helical" evidence="7">
    <location>
        <begin position="583"/>
        <end position="614"/>
    </location>
</feature>
<feature type="transmembrane region" description="Helical" evidence="7">
    <location>
        <begin position="517"/>
        <end position="538"/>
    </location>
</feature>
<evidence type="ECO:0000256" key="5">
    <source>
        <dbReference type="ARBA" id="ARBA00023136"/>
    </source>
</evidence>
<protein>
    <submittedName>
        <fullName evidence="9">Cytochrome c oxidase assembly protein</fullName>
    </submittedName>
</protein>
<evidence type="ECO:0000256" key="1">
    <source>
        <dbReference type="ARBA" id="ARBA00004651"/>
    </source>
</evidence>
<feature type="transmembrane region" description="Helical" evidence="7">
    <location>
        <begin position="338"/>
        <end position="359"/>
    </location>
</feature>
<proteinExistence type="predicted"/>
<evidence type="ECO:0000256" key="4">
    <source>
        <dbReference type="ARBA" id="ARBA00022989"/>
    </source>
</evidence>
<accession>A0ABW8ANA6</accession>
<evidence type="ECO:0000256" key="6">
    <source>
        <dbReference type="SAM" id="MobiDB-lite"/>
    </source>
</evidence>
<keyword evidence="5 7" id="KW-0472">Membrane</keyword>
<name>A0ABW8ANA6_9ACTN</name>
<feature type="transmembrane region" description="Helical" evidence="7">
    <location>
        <begin position="79"/>
        <end position="99"/>
    </location>
</feature>
<dbReference type="RefSeq" id="WP_398279122.1">
    <property type="nucleotide sequence ID" value="NZ_JBITLV010000003.1"/>
</dbReference>
<keyword evidence="4 7" id="KW-1133">Transmembrane helix</keyword>
<gene>
    <name evidence="9" type="ORF">ACIB24_10225</name>
</gene>
<feature type="transmembrane region" description="Helical" evidence="7">
    <location>
        <begin position="262"/>
        <end position="279"/>
    </location>
</feature>
<dbReference type="EMBL" id="JBITLV010000003">
    <property type="protein sequence ID" value="MFI7587437.1"/>
    <property type="molecule type" value="Genomic_DNA"/>
</dbReference>
<feature type="transmembrane region" description="Helical" evidence="7">
    <location>
        <begin position="165"/>
        <end position="185"/>
    </location>
</feature>
<reference evidence="9 10" key="1">
    <citation type="submission" date="2024-10" db="EMBL/GenBank/DDBJ databases">
        <title>The Natural Products Discovery Center: Release of the First 8490 Sequenced Strains for Exploring Actinobacteria Biosynthetic Diversity.</title>
        <authorList>
            <person name="Kalkreuter E."/>
            <person name="Kautsar S.A."/>
            <person name="Yang D."/>
            <person name="Bader C.D."/>
            <person name="Teijaro C.N."/>
            <person name="Fluegel L."/>
            <person name="Davis C.M."/>
            <person name="Simpson J.R."/>
            <person name="Lauterbach L."/>
            <person name="Steele A.D."/>
            <person name="Gui C."/>
            <person name="Meng S."/>
            <person name="Li G."/>
            <person name="Viehrig K."/>
            <person name="Ye F."/>
            <person name="Su P."/>
            <person name="Kiefer A.F."/>
            <person name="Nichols A."/>
            <person name="Cepeda A.J."/>
            <person name="Yan W."/>
            <person name="Fan B."/>
            <person name="Jiang Y."/>
            <person name="Adhikari A."/>
            <person name="Zheng C.-J."/>
            <person name="Schuster L."/>
            <person name="Cowan T.M."/>
            <person name="Smanski M.J."/>
            <person name="Chevrette M.G."/>
            <person name="De Carvalho L.P.S."/>
            <person name="Shen B."/>
        </authorList>
    </citation>
    <scope>NUCLEOTIDE SEQUENCE [LARGE SCALE GENOMIC DNA]</scope>
    <source>
        <strain evidence="9 10">NPDC049639</strain>
    </source>
</reference>
<evidence type="ECO:0000313" key="10">
    <source>
        <dbReference type="Proteomes" id="UP001612915"/>
    </source>
</evidence>
<organism evidence="9 10">
    <name type="scientific">Spongisporangium articulatum</name>
    <dbReference type="NCBI Taxonomy" id="3362603"/>
    <lineage>
        <taxon>Bacteria</taxon>
        <taxon>Bacillati</taxon>
        <taxon>Actinomycetota</taxon>
        <taxon>Actinomycetes</taxon>
        <taxon>Kineosporiales</taxon>
        <taxon>Kineosporiaceae</taxon>
        <taxon>Spongisporangium</taxon>
    </lineage>
</organism>
<comment type="subcellular location">
    <subcellularLocation>
        <location evidence="1">Cell membrane</location>
        <topology evidence="1">Multi-pass membrane protein</topology>
    </subcellularLocation>
</comment>
<feature type="transmembrane region" description="Helical" evidence="7">
    <location>
        <begin position="225"/>
        <end position="250"/>
    </location>
</feature>
<feature type="transmembrane region" description="Helical" evidence="7">
    <location>
        <begin position="299"/>
        <end position="318"/>
    </location>
</feature>
<feature type="compositionally biased region" description="Low complexity" evidence="6">
    <location>
        <begin position="1"/>
        <end position="18"/>
    </location>
</feature>
<evidence type="ECO:0000256" key="7">
    <source>
        <dbReference type="SAM" id="Phobius"/>
    </source>
</evidence>
<feature type="transmembrane region" description="Helical" evidence="7">
    <location>
        <begin position="37"/>
        <end position="59"/>
    </location>
</feature>
<feature type="transmembrane region" description="Helical" evidence="7">
    <location>
        <begin position="634"/>
        <end position="656"/>
    </location>
</feature>
<feature type="region of interest" description="Disordered" evidence="6">
    <location>
        <begin position="1"/>
        <end position="29"/>
    </location>
</feature>
<evidence type="ECO:0000256" key="3">
    <source>
        <dbReference type="ARBA" id="ARBA00022692"/>
    </source>
</evidence>
<feature type="domain" description="Copper resistance protein D" evidence="8">
    <location>
        <begin position="261"/>
        <end position="359"/>
    </location>
</feature>
<feature type="transmembrane region" description="Helical" evidence="7">
    <location>
        <begin position="119"/>
        <end position="145"/>
    </location>
</feature>
<keyword evidence="3 7" id="KW-0812">Transmembrane</keyword>
<evidence type="ECO:0000313" key="9">
    <source>
        <dbReference type="EMBL" id="MFI7587437.1"/>
    </source>
</evidence>
<dbReference type="Pfam" id="PF05425">
    <property type="entry name" value="CopD"/>
    <property type="match status" value="1"/>
</dbReference>
<dbReference type="Pfam" id="PF09678">
    <property type="entry name" value="Caa3_CtaG"/>
    <property type="match status" value="1"/>
</dbReference>
<dbReference type="InterPro" id="IPR032694">
    <property type="entry name" value="CopC/D"/>
</dbReference>